<evidence type="ECO:0000313" key="3">
    <source>
        <dbReference type="Proteomes" id="UP000278035"/>
    </source>
</evidence>
<dbReference type="RefSeq" id="WP_124730007.1">
    <property type="nucleotide sequence ID" value="NZ_CBCSKC010000001.1"/>
</dbReference>
<dbReference type="AlphaFoldDB" id="A0A3G8LS29"/>
<keyword evidence="1" id="KW-0472">Membrane</keyword>
<dbReference type="EMBL" id="CP034015">
    <property type="protein sequence ID" value="AZG72416.1"/>
    <property type="molecule type" value="Genomic_DNA"/>
</dbReference>
<sequence length="230" mass="25561">MKALKVIIISIISALALFAVMAILMGWLLNQMCGNNVYTESLSLDKMYKAVIFERSCGGATGHSTQISIIKADEQLCDNCAGDVLVANGHPNDNKLNLVWLGQQDSDNQQLQIHIPADMQITRQETTWSAWFDGIDISYPVFDHYPLACEQTPQPKACQFVTNDQKLIDVLIQLKDFKDNKALAVSVSDSGNVRYGYGFGYDSMLKAQRRALKECTKGTSPTHVKCELVH</sequence>
<protein>
    <submittedName>
        <fullName evidence="2">Uncharacterized protein</fullName>
    </submittedName>
</protein>
<evidence type="ECO:0000256" key="1">
    <source>
        <dbReference type="SAM" id="Phobius"/>
    </source>
</evidence>
<feature type="transmembrane region" description="Helical" evidence="1">
    <location>
        <begin position="7"/>
        <end position="29"/>
    </location>
</feature>
<proteinExistence type="predicted"/>
<dbReference type="Proteomes" id="UP000278035">
    <property type="component" value="Chromosome"/>
</dbReference>
<keyword evidence="1" id="KW-0812">Transmembrane</keyword>
<dbReference type="KEGG" id="slj:EGC82_06280"/>
<reference evidence="3" key="1">
    <citation type="submission" date="2018-11" db="EMBL/GenBank/DDBJ databases">
        <title>Shewanella sp. M2.</title>
        <authorList>
            <person name="Hwang Y.J."/>
            <person name="Hwang C.Y."/>
        </authorList>
    </citation>
    <scope>NUCLEOTIDE SEQUENCE [LARGE SCALE GENOMIC DNA]</scope>
    <source>
        <strain evidence="3">LMG 19866</strain>
    </source>
</reference>
<organism evidence="2 3">
    <name type="scientific">Shewanella livingstonensis</name>
    <dbReference type="NCBI Taxonomy" id="150120"/>
    <lineage>
        <taxon>Bacteria</taxon>
        <taxon>Pseudomonadati</taxon>
        <taxon>Pseudomonadota</taxon>
        <taxon>Gammaproteobacteria</taxon>
        <taxon>Alteromonadales</taxon>
        <taxon>Shewanellaceae</taxon>
        <taxon>Shewanella</taxon>
    </lineage>
</organism>
<dbReference type="OrthoDB" id="5525900at2"/>
<gene>
    <name evidence="2" type="ORF">EGC82_06280</name>
</gene>
<evidence type="ECO:0000313" key="2">
    <source>
        <dbReference type="EMBL" id="AZG72416.1"/>
    </source>
</evidence>
<keyword evidence="1" id="KW-1133">Transmembrane helix</keyword>
<accession>A0A3G8LS29</accession>
<keyword evidence="3" id="KW-1185">Reference proteome</keyword>
<name>A0A3G8LS29_9GAMM</name>